<evidence type="ECO:0000313" key="2">
    <source>
        <dbReference type="EnsemblMetazoa" id="Aqu2.1.25530_001"/>
    </source>
</evidence>
<sequence length="112" mass="13548">MTEFYTGLQYYDVYETLFSLLKVKVKESITRKCTIKDEILLTLVKLKLGLTNQDIAYCTGINVNKVSPIFQRWLDIMYREFRQLIAWPERERLYETLPVTFKKHYFDLICQY</sequence>
<dbReference type="InParanoid" id="A0A1X7UD02"/>
<dbReference type="PANTHER" id="PTHR23080:SF143">
    <property type="entry name" value="SI:DKEY-56D12.4"/>
    <property type="match status" value="1"/>
</dbReference>
<dbReference type="EnsemblMetazoa" id="Aqu2.1.25530_001">
    <property type="protein sequence ID" value="Aqu2.1.25530_001"/>
    <property type="gene ID" value="Aqu2.1.25530"/>
</dbReference>
<dbReference type="InterPro" id="IPR027805">
    <property type="entry name" value="Transposase_HTH_dom"/>
</dbReference>
<accession>A0A1X7UD02</accession>
<name>A0A1X7UD02_AMPQE</name>
<evidence type="ECO:0000259" key="1">
    <source>
        <dbReference type="Pfam" id="PF13613"/>
    </source>
</evidence>
<dbReference type="OrthoDB" id="6435979at2759"/>
<protein>
    <recommendedName>
        <fullName evidence="1">Transposase Helix-turn-helix domain-containing protein</fullName>
    </recommendedName>
</protein>
<dbReference type="Pfam" id="PF13613">
    <property type="entry name" value="HTH_Tnp_4"/>
    <property type="match status" value="1"/>
</dbReference>
<dbReference type="PANTHER" id="PTHR23080">
    <property type="entry name" value="THAP DOMAIN PROTEIN"/>
    <property type="match status" value="1"/>
</dbReference>
<dbReference type="AlphaFoldDB" id="A0A1X7UD02"/>
<reference evidence="2" key="1">
    <citation type="submission" date="2017-05" db="UniProtKB">
        <authorList>
            <consortium name="EnsemblMetazoa"/>
        </authorList>
    </citation>
    <scope>IDENTIFICATION</scope>
</reference>
<organism evidence="2">
    <name type="scientific">Amphimedon queenslandica</name>
    <name type="common">Sponge</name>
    <dbReference type="NCBI Taxonomy" id="400682"/>
    <lineage>
        <taxon>Eukaryota</taxon>
        <taxon>Metazoa</taxon>
        <taxon>Porifera</taxon>
        <taxon>Demospongiae</taxon>
        <taxon>Heteroscleromorpha</taxon>
        <taxon>Haplosclerida</taxon>
        <taxon>Niphatidae</taxon>
        <taxon>Amphimedon</taxon>
    </lineage>
</organism>
<proteinExistence type="predicted"/>
<feature type="domain" description="Transposase Helix-turn-helix" evidence="1">
    <location>
        <begin position="34"/>
        <end position="81"/>
    </location>
</feature>
<dbReference type="STRING" id="400682.A0A1X7UD02"/>